<proteinExistence type="predicted"/>
<dbReference type="InterPro" id="IPR007202">
    <property type="entry name" value="4Fe-4S_dom"/>
</dbReference>
<dbReference type="PANTHER" id="PTHR42859:SF3">
    <property type="entry name" value="ION-TRANSLOCATING OXIDOREDUCTASE COMPLEX SUBUNIT B"/>
    <property type="match status" value="1"/>
</dbReference>
<dbReference type="PROSITE" id="PS00198">
    <property type="entry name" value="4FE4S_FER_1"/>
    <property type="match status" value="2"/>
</dbReference>
<feature type="domain" description="4Fe-4S ferredoxin-type" evidence="12">
    <location>
        <begin position="140"/>
        <end position="169"/>
    </location>
</feature>
<dbReference type="PROSITE" id="PS51656">
    <property type="entry name" value="4FE4S"/>
    <property type="match status" value="1"/>
</dbReference>
<dbReference type="NCBIfam" id="NF003475">
    <property type="entry name" value="PRK05113.1"/>
    <property type="match status" value="1"/>
</dbReference>
<dbReference type="GO" id="GO:0051539">
    <property type="term" value="F:4 iron, 4 sulfur cluster binding"/>
    <property type="evidence" value="ECO:0007669"/>
    <property type="project" value="UniProtKB-KW"/>
</dbReference>
<dbReference type="Pfam" id="PF04060">
    <property type="entry name" value="FeS"/>
    <property type="match status" value="1"/>
</dbReference>
<evidence type="ECO:0000256" key="2">
    <source>
        <dbReference type="ARBA" id="ARBA00022475"/>
    </source>
</evidence>
<dbReference type="Pfam" id="PF14697">
    <property type="entry name" value="Fer4_21"/>
    <property type="match status" value="1"/>
</dbReference>
<evidence type="ECO:0000256" key="10">
    <source>
        <dbReference type="ARBA" id="ARBA00023014"/>
    </source>
</evidence>
<evidence type="ECO:0000256" key="3">
    <source>
        <dbReference type="ARBA" id="ARBA00022485"/>
    </source>
</evidence>
<dbReference type="NCBIfam" id="TIGR01944">
    <property type="entry name" value="rnfB"/>
    <property type="match status" value="1"/>
</dbReference>
<keyword evidence="1" id="KW-0813">Transport</keyword>
<evidence type="ECO:0000256" key="7">
    <source>
        <dbReference type="ARBA" id="ARBA00022967"/>
    </source>
</evidence>
<evidence type="ECO:0000259" key="13">
    <source>
        <dbReference type="PROSITE" id="PS51656"/>
    </source>
</evidence>
<keyword evidence="11" id="KW-0472">Membrane</keyword>
<keyword evidence="7" id="KW-1278">Translocase</keyword>
<dbReference type="InterPro" id="IPR010207">
    <property type="entry name" value="Elect_transpt_cplx_RnfB/RsxB"/>
</dbReference>
<keyword evidence="3" id="KW-0004">4Fe-4S</keyword>
<keyword evidence="8" id="KW-0249">Electron transport</keyword>
<evidence type="ECO:0000259" key="12">
    <source>
        <dbReference type="PROSITE" id="PS51379"/>
    </source>
</evidence>
<dbReference type="RefSeq" id="WP_201786948.1">
    <property type="nucleotide sequence ID" value="NZ_JQSG02000002.1"/>
</dbReference>
<evidence type="ECO:0000256" key="4">
    <source>
        <dbReference type="ARBA" id="ARBA00022519"/>
    </source>
</evidence>
<evidence type="ECO:0000256" key="6">
    <source>
        <dbReference type="ARBA" id="ARBA00022737"/>
    </source>
</evidence>
<sequence length="263" mass="28092">MPPTAAILSGLLLTGLMLTGSILAFRLAARRRAAARAPLAERLDALLPQTQCGQCGYPGCRPYADAIAAGAADINQCPPGGEAGVRALARLLDRAPKPLDPTHGVTKPRAVARIDEAACIGCTLCIQACPVDAIVGAAKRMHTVITAECTGCELCLPPCPVDCIALLPAPPDAWRWPHAVSPHRQARQRAERARQRYQARQRRLAAERLAREARLARKRLPPAPAAVAEDPRQTAIRAAVERVRAKKAAIRAAARPTPPQDQD</sequence>
<dbReference type="GO" id="GO:0046872">
    <property type="term" value="F:metal ion binding"/>
    <property type="evidence" value="ECO:0007669"/>
    <property type="project" value="UniProtKB-KW"/>
</dbReference>
<keyword evidence="15" id="KW-1185">Reference proteome</keyword>
<evidence type="ECO:0000313" key="14">
    <source>
        <dbReference type="EMBL" id="OBS10235.1"/>
    </source>
</evidence>
<feature type="domain" description="4Fe-4S" evidence="13">
    <location>
        <begin position="35"/>
        <end position="94"/>
    </location>
</feature>
<evidence type="ECO:0000313" key="15">
    <source>
        <dbReference type="Proteomes" id="UP000029273"/>
    </source>
</evidence>
<dbReference type="InterPro" id="IPR050294">
    <property type="entry name" value="RnfB_subfamily"/>
</dbReference>
<dbReference type="SUPFAM" id="SSF54862">
    <property type="entry name" value="4Fe-4S ferredoxins"/>
    <property type="match status" value="1"/>
</dbReference>
<dbReference type="Proteomes" id="UP000029273">
    <property type="component" value="Unassembled WGS sequence"/>
</dbReference>
<dbReference type="InterPro" id="IPR017896">
    <property type="entry name" value="4Fe4S_Fe-S-bd"/>
</dbReference>
<dbReference type="EMBL" id="JQSG02000002">
    <property type="protein sequence ID" value="OBS10235.1"/>
    <property type="molecule type" value="Genomic_DNA"/>
</dbReference>
<evidence type="ECO:0000256" key="9">
    <source>
        <dbReference type="ARBA" id="ARBA00023004"/>
    </source>
</evidence>
<evidence type="ECO:0000256" key="11">
    <source>
        <dbReference type="ARBA" id="ARBA00023136"/>
    </source>
</evidence>
<dbReference type="AlphaFoldDB" id="A0A1A6C6R3"/>
<keyword evidence="2" id="KW-1003">Cell membrane</keyword>
<keyword evidence="5" id="KW-0479">Metal-binding</keyword>
<comment type="caution">
    <text evidence="14">The sequence shown here is derived from an EMBL/GenBank/DDBJ whole genome shotgun (WGS) entry which is preliminary data.</text>
</comment>
<evidence type="ECO:0000256" key="1">
    <source>
        <dbReference type="ARBA" id="ARBA00022448"/>
    </source>
</evidence>
<reference evidence="14 15" key="1">
    <citation type="journal article" date="2014" name="Genome Announc.">
        <title>Draft Genome Sequence of the Iron-Oxidizing, Acidophilic, and Halotolerant 'Thiobacillus prosperus' Type Strain DSM 5130.</title>
        <authorList>
            <person name="Ossandon F.J."/>
            <person name="Cardenas J.P."/>
            <person name="Corbett M."/>
            <person name="Quatrini R."/>
            <person name="Holmes D.S."/>
            <person name="Watkin E."/>
        </authorList>
    </citation>
    <scope>NUCLEOTIDE SEQUENCE [LARGE SCALE GENOMIC DNA]</scope>
    <source>
        <strain evidence="14 15">DSM 5130</strain>
    </source>
</reference>
<dbReference type="GO" id="GO:0009055">
    <property type="term" value="F:electron transfer activity"/>
    <property type="evidence" value="ECO:0007669"/>
    <property type="project" value="InterPro"/>
</dbReference>
<keyword evidence="10" id="KW-0411">Iron-sulfur</keyword>
<evidence type="ECO:0008006" key="16">
    <source>
        <dbReference type="Google" id="ProtNLM"/>
    </source>
</evidence>
<dbReference type="NCBIfam" id="NF005415">
    <property type="entry name" value="PRK06991.1"/>
    <property type="match status" value="1"/>
</dbReference>
<dbReference type="PANTHER" id="PTHR42859">
    <property type="entry name" value="OXIDOREDUCTASE"/>
    <property type="match status" value="1"/>
</dbReference>
<dbReference type="InterPro" id="IPR017900">
    <property type="entry name" value="4Fe4S_Fe_S_CS"/>
</dbReference>
<protein>
    <recommendedName>
        <fullName evidence="16">Rnf electron transport complex subunit B</fullName>
    </recommendedName>
</protein>
<organism evidence="14 15">
    <name type="scientific">Acidihalobacter prosperus</name>
    <dbReference type="NCBI Taxonomy" id="160660"/>
    <lineage>
        <taxon>Bacteria</taxon>
        <taxon>Pseudomonadati</taxon>
        <taxon>Pseudomonadota</taxon>
        <taxon>Gammaproteobacteria</taxon>
        <taxon>Chromatiales</taxon>
        <taxon>Ectothiorhodospiraceae</taxon>
        <taxon>Acidihalobacter</taxon>
    </lineage>
</organism>
<dbReference type="Gene3D" id="3.30.70.20">
    <property type="match status" value="1"/>
</dbReference>
<name>A0A1A6C6R3_9GAMM</name>
<evidence type="ECO:0000256" key="8">
    <source>
        <dbReference type="ARBA" id="ARBA00022982"/>
    </source>
</evidence>
<keyword evidence="9" id="KW-0408">Iron</keyword>
<dbReference type="Gene3D" id="1.10.15.40">
    <property type="entry name" value="Electron transport complex subunit B, putative Fe-S cluster"/>
    <property type="match status" value="1"/>
</dbReference>
<keyword evidence="4" id="KW-0997">Cell inner membrane</keyword>
<accession>A0A1A6C6R3</accession>
<feature type="domain" description="4Fe-4S ferredoxin-type" evidence="12">
    <location>
        <begin position="110"/>
        <end position="139"/>
    </location>
</feature>
<keyword evidence="6" id="KW-0677">Repeat</keyword>
<evidence type="ECO:0000256" key="5">
    <source>
        <dbReference type="ARBA" id="ARBA00022723"/>
    </source>
</evidence>
<dbReference type="PROSITE" id="PS51379">
    <property type="entry name" value="4FE4S_FER_2"/>
    <property type="match status" value="2"/>
</dbReference>
<gene>
    <name evidence="14" type="ORF">Thpro_021285</name>
</gene>